<evidence type="ECO:0000313" key="1">
    <source>
        <dbReference type="EMBL" id="MQS12531.1"/>
    </source>
</evidence>
<protein>
    <recommendedName>
        <fullName evidence="3">GyrI-like small molecule binding domain-containing protein</fullName>
    </recommendedName>
</protein>
<evidence type="ECO:0008006" key="3">
    <source>
        <dbReference type="Google" id="ProtNLM"/>
    </source>
</evidence>
<dbReference type="RefSeq" id="WP_153460880.1">
    <property type="nucleotide sequence ID" value="NZ_WBOF01000001.1"/>
</dbReference>
<organism evidence="1 2">
    <name type="scientific">Streptomyces kaniharaensis</name>
    <dbReference type="NCBI Taxonomy" id="212423"/>
    <lineage>
        <taxon>Bacteria</taxon>
        <taxon>Bacillati</taxon>
        <taxon>Actinomycetota</taxon>
        <taxon>Actinomycetes</taxon>
        <taxon>Kitasatosporales</taxon>
        <taxon>Streptomycetaceae</taxon>
        <taxon>Streptomyces</taxon>
    </lineage>
</organism>
<proteinExistence type="predicted"/>
<dbReference type="OrthoDB" id="7849865at2"/>
<dbReference type="Gene3D" id="3.20.80.10">
    <property type="entry name" value="Regulatory factor, effector binding domain"/>
    <property type="match status" value="1"/>
</dbReference>
<dbReference type="InterPro" id="IPR011256">
    <property type="entry name" value="Reg_factor_effector_dom_sf"/>
</dbReference>
<accession>A0A6N7KM95</accession>
<evidence type="ECO:0000313" key="2">
    <source>
        <dbReference type="Proteomes" id="UP000450000"/>
    </source>
</evidence>
<dbReference type="Proteomes" id="UP000450000">
    <property type="component" value="Unassembled WGS sequence"/>
</dbReference>
<dbReference type="EMBL" id="WBOF01000001">
    <property type="protein sequence ID" value="MQS12531.1"/>
    <property type="molecule type" value="Genomic_DNA"/>
</dbReference>
<dbReference type="AlphaFoldDB" id="A0A6N7KM95"/>
<gene>
    <name evidence="1" type="ORF">F7Q99_09595</name>
</gene>
<sequence>MEDTRLTRAQMEYPHILGAYEAVHRAAEEEGLGVIGSAREIYFGHHTGPDPNEPICDVAVPVR</sequence>
<name>A0A6N7KM95_9ACTN</name>
<reference evidence="1 2" key="1">
    <citation type="submission" date="2019-09" db="EMBL/GenBank/DDBJ databases">
        <title>Genome Sequences of Streptomyces kaniharaensis ATCC 21070.</title>
        <authorList>
            <person name="Zhu W."/>
            <person name="De Crecy-Lagard V."/>
            <person name="Richards N.G."/>
        </authorList>
    </citation>
    <scope>NUCLEOTIDE SEQUENCE [LARGE SCALE GENOMIC DNA]</scope>
    <source>
        <strain evidence="1 2">SF-557</strain>
    </source>
</reference>
<comment type="caution">
    <text evidence="1">The sequence shown here is derived from an EMBL/GenBank/DDBJ whole genome shotgun (WGS) entry which is preliminary data.</text>
</comment>
<keyword evidence="2" id="KW-1185">Reference proteome</keyword>